<feature type="transmembrane region" description="Helical" evidence="1">
    <location>
        <begin position="107"/>
        <end position="127"/>
    </location>
</feature>
<evidence type="ECO:0000256" key="1">
    <source>
        <dbReference type="SAM" id="Phobius"/>
    </source>
</evidence>
<gene>
    <name evidence="2" type="ORF">PPENT_87.1.T0990009</name>
</gene>
<reference evidence="2" key="1">
    <citation type="submission" date="2021-01" db="EMBL/GenBank/DDBJ databases">
        <authorList>
            <consortium name="Genoscope - CEA"/>
            <person name="William W."/>
        </authorList>
    </citation>
    <scope>NUCLEOTIDE SEQUENCE</scope>
</reference>
<sequence length="257" mass="30576">MALKKKQFTDQLEKDLEQQKMLNEKRLKEQEEKRKRMIMKKKGKKMQKEKGIQKLLRIKIARKRNLAKQCEKYNKLKIFFLIILHSQYLKILIVIISSFIWATSILFNYYQLCSTQNLYIIFLCLYYQQILINNNAQIDFKRLLVCKISKINKAKNKYLDPQTSDALDKYIDSFGNSSFSSLITKISSDITSEHSHFKQICKQAQQNKDLKQLVKDKNSEFMKHVLEFQNSFAPFTQTNIDEKSQSYQSSIKQKKKK</sequence>
<dbReference type="AlphaFoldDB" id="A0A8S1WN28"/>
<accession>A0A8S1WN28</accession>
<keyword evidence="1" id="KW-1133">Transmembrane helix</keyword>
<name>A0A8S1WN28_9CILI</name>
<keyword evidence="1" id="KW-0472">Membrane</keyword>
<dbReference type="Proteomes" id="UP000689195">
    <property type="component" value="Unassembled WGS sequence"/>
</dbReference>
<evidence type="ECO:0000313" key="2">
    <source>
        <dbReference type="EMBL" id="CAD8191404.1"/>
    </source>
</evidence>
<evidence type="ECO:0008006" key="4">
    <source>
        <dbReference type="Google" id="ProtNLM"/>
    </source>
</evidence>
<organism evidence="2 3">
    <name type="scientific">Paramecium pentaurelia</name>
    <dbReference type="NCBI Taxonomy" id="43138"/>
    <lineage>
        <taxon>Eukaryota</taxon>
        <taxon>Sar</taxon>
        <taxon>Alveolata</taxon>
        <taxon>Ciliophora</taxon>
        <taxon>Intramacronucleata</taxon>
        <taxon>Oligohymenophorea</taxon>
        <taxon>Peniculida</taxon>
        <taxon>Parameciidae</taxon>
        <taxon>Paramecium</taxon>
    </lineage>
</organism>
<comment type="caution">
    <text evidence="2">The sequence shown here is derived from an EMBL/GenBank/DDBJ whole genome shotgun (WGS) entry which is preliminary data.</text>
</comment>
<keyword evidence="3" id="KW-1185">Reference proteome</keyword>
<dbReference type="EMBL" id="CAJJDO010000099">
    <property type="protein sequence ID" value="CAD8191404.1"/>
    <property type="molecule type" value="Genomic_DNA"/>
</dbReference>
<evidence type="ECO:0000313" key="3">
    <source>
        <dbReference type="Proteomes" id="UP000689195"/>
    </source>
</evidence>
<protein>
    <recommendedName>
        <fullName evidence="4">Transmembrane protein</fullName>
    </recommendedName>
</protein>
<keyword evidence="1" id="KW-0812">Transmembrane</keyword>
<feature type="transmembrane region" description="Helical" evidence="1">
    <location>
        <begin position="78"/>
        <end position="101"/>
    </location>
</feature>
<proteinExistence type="predicted"/>